<protein>
    <submittedName>
        <fullName evidence="1">Uncharacterized protein</fullName>
    </submittedName>
</protein>
<evidence type="ECO:0000313" key="1">
    <source>
        <dbReference type="EMBL" id="KIK27592.1"/>
    </source>
</evidence>
<dbReference type="Proteomes" id="UP000054018">
    <property type="component" value="Unassembled WGS sequence"/>
</dbReference>
<proteinExistence type="predicted"/>
<name>A0A0C9ZZE3_9AGAM</name>
<organism evidence="1 2">
    <name type="scientific">Pisolithus microcarpus 441</name>
    <dbReference type="NCBI Taxonomy" id="765257"/>
    <lineage>
        <taxon>Eukaryota</taxon>
        <taxon>Fungi</taxon>
        <taxon>Dikarya</taxon>
        <taxon>Basidiomycota</taxon>
        <taxon>Agaricomycotina</taxon>
        <taxon>Agaricomycetes</taxon>
        <taxon>Agaricomycetidae</taxon>
        <taxon>Boletales</taxon>
        <taxon>Sclerodermatineae</taxon>
        <taxon>Pisolithaceae</taxon>
        <taxon>Pisolithus</taxon>
    </lineage>
</organism>
<evidence type="ECO:0000313" key="2">
    <source>
        <dbReference type="Proteomes" id="UP000054018"/>
    </source>
</evidence>
<sequence>MAQIYGRMAHTYLILAYQCRGNTQVKAVEKQIMIRAQTVSSGGQKWHNSLPGG</sequence>
<dbReference type="HOGENOM" id="CLU_3069557_0_0_1"/>
<accession>A0A0C9ZZE3</accession>
<dbReference type="AlphaFoldDB" id="A0A0C9ZZE3"/>
<dbReference type="EMBL" id="KN833695">
    <property type="protein sequence ID" value="KIK27592.1"/>
    <property type="molecule type" value="Genomic_DNA"/>
</dbReference>
<keyword evidence="2" id="KW-1185">Reference proteome</keyword>
<reference evidence="1 2" key="1">
    <citation type="submission" date="2014-04" db="EMBL/GenBank/DDBJ databases">
        <authorList>
            <consortium name="DOE Joint Genome Institute"/>
            <person name="Kuo A."/>
            <person name="Kohler A."/>
            <person name="Costa M.D."/>
            <person name="Nagy L.G."/>
            <person name="Floudas D."/>
            <person name="Copeland A."/>
            <person name="Barry K.W."/>
            <person name="Cichocki N."/>
            <person name="Veneault-Fourrey C."/>
            <person name="LaButti K."/>
            <person name="Lindquist E.A."/>
            <person name="Lipzen A."/>
            <person name="Lundell T."/>
            <person name="Morin E."/>
            <person name="Murat C."/>
            <person name="Sun H."/>
            <person name="Tunlid A."/>
            <person name="Henrissat B."/>
            <person name="Grigoriev I.V."/>
            <person name="Hibbett D.S."/>
            <person name="Martin F."/>
            <person name="Nordberg H.P."/>
            <person name="Cantor M.N."/>
            <person name="Hua S.X."/>
        </authorList>
    </citation>
    <scope>NUCLEOTIDE SEQUENCE [LARGE SCALE GENOMIC DNA]</scope>
    <source>
        <strain evidence="1 2">441</strain>
    </source>
</reference>
<gene>
    <name evidence="1" type="ORF">PISMIDRAFT_674477</name>
</gene>
<reference evidence="2" key="2">
    <citation type="submission" date="2015-01" db="EMBL/GenBank/DDBJ databases">
        <title>Evolutionary Origins and Diversification of the Mycorrhizal Mutualists.</title>
        <authorList>
            <consortium name="DOE Joint Genome Institute"/>
            <consortium name="Mycorrhizal Genomics Consortium"/>
            <person name="Kohler A."/>
            <person name="Kuo A."/>
            <person name="Nagy L.G."/>
            <person name="Floudas D."/>
            <person name="Copeland A."/>
            <person name="Barry K.W."/>
            <person name="Cichocki N."/>
            <person name="Veneault-Fourrey C."/>
            <person name="LaButti K."/>
            <person name="Lindquist E.A."/>
            <person name="Lipzen A."/>
            <person name="Lundell T."/>
            <person name="Morin E."/>
            <person name="Murat C."/>
            <person name="Riley R."/>
            <person name="Ohm R."/>
            <person name="Sun H."/>
            <person name="Tunlid A."/>
            <person name="Henrissat B."/>
            <person name="Grigoriev I.V."/>
            <person name="Hibbett D.S."/>
            <person name="Martin F."/>
        </authorList>
    </citation>
    <scope>NUCLEOTIDE SEQUENCE [LARGE SCALE GENOMIC DNA]</scope>
    <source>
        <strain evidence="2">441</strain>
    </source>
</reference>